<sequence>MRPRYCVQFKDGTYRYRFGAFRFRRVIPSHIRDHIEQARIQGDNADTYIRKAGIGLTAHQDPRLTVAALNNLTLLFRILLFYREACRCSSFYDAETQQIFVDARRLFVQQYQNGQCVLSAPLEFLCGLVEEWANFKKTAQLPTTDITDSWNRQRETWRNRFRSDPRSLLVASPPPRRAAPQPPSSSPLPPLRARILTSTSAETSLGVESAPKQEESPVARPVDTAIADRKESGQSRQSGSKTAGADHGKSDNNTPARHRAADAGQSQSQQVTTESEPPLSLPPQMPVHASRVNLIREGTSEGQSTRPTSRDSDRELGRDRDIGCDVHRSSSPAYGSEAVQADSASLPPVQKESTTAQDDKLLERANTTTNTADKPIQDVVMSDADLPPRHPTINTGCTGLGSLPPKPPKALNADLKSFSSPIMGSSHFPMAASPTMRVASKPSNSHPTIQSSPVMPSLMLPAAPTLTPRAVTKPVTKPASKPPVVDSSTATADSLNAIFGTTHKSSSQLVAFDVTPATSALVSVSNIAITSSPTSMAETTNMEIDPLPVALPSAAEKANETAATKDGKDTKDTKDTSDATSLAKSTTVYKARRTPSESKRRMESARYNAILADRMKKPEVPNFVGALASAAIASALGSRPTTDAPLSPSLSTCSAASSPMFVSTDSNKRGEQTGQSGNATDTSSAAVQERNARVDTHNPLGIVNTTVTTVTTVASLAPRVEDKPSSRNEIPEQFVLPDYLRMKQEGRASSPVPAPKVSSTVSSTLTPDSVINAGKKHARRSSSSADEDSAGELLERPRKRVSFGLISYDNPEYQPMSPAQVAQTKRKSSLSISSAGSCLPSPEKQSAKTTSSPVKANRNSSATGKSVDRLQKPPTSTTQSPPKAQITLSQQLLLTPVKFKPTAPKPQIASAKAQVTSTPAKSSSLSAKSSAPQGETQAPLRKLAPAKSHVASAKLQSTSTSSKPLASSVKPQAMPSRRLPSPPPRHSSPPPVKKSTVQNTSAAVPAKARHISPAPVPAATSAPSPASASASASASAILQHRVQGNRDNETVLCDLRVREPLPTPQYPVAAEVNEDEHRAVKAQAVLEFIKAQTAAHLDCLQPLLSASSKTSSSNSSNNSNNNTLDNNMLQCNLEAVKAQLDALDYASRAALDRIKVKQKLQQMQELMQGQLLLQQNQQQQEKEQPHHHQQQLPPLRDKENETF</sequence>
<feature type="region of interest" description="Disordered" evidence="1">
    <location>
        <begin position="745"/>
        <end position="796"/>
    </location>
</feature>
<feature type="region of interest" description="Disordered" evidence="1">
    <location>
        <begin position="202"/>
        <end position="221"/>
    </location>
</feature>
<proteinExistence type="predicted"/>
<feature type="region of interest" description="Disordered" evidence="1">
    <location>
        <begin position="638"/>
        <end position="696"/>
    </location>
</feature>
<feature type="region of interest" description="Disordered" evidence="1">
    <location>
        <begin position="808"/>
        <end position="885"/>
    </location>
</feature>
<gene>
    <name evidence="2" type="ORF">Sste5346_008200</name>
</gene>
<dbReference type="EMBL" id="JAWCUI010000061">
    <property type="protein sequence ID" value="KAL1890530.1"/>
    <property type="molecule type" value="Genomic_DNA"/>
</dbReference>
<dbReference type="Proteomes" id="UP001583186">
    <property type="component" value="Unassembled WGS sequence"/>
</dbReference>
<feature type="compositionally biased region" description="Polar residues" evidence="1">
    <location>
        <begin position="843"/>
        <end position="864"/>
    </location>
</feature>
<evidence type="ECO:0000313" key="3">
    <source>
        <dbReference type="Proteomes" id="UP001583186"/>
    </source>
</evidence>
<feature type="compositionally biased region" description="Low complexity" evidence="1">
    <location>
        <begin position="872"/>
        <end position="883"/>
    </location>
</feature>
<comment type="caution">
    <text evidence="2">The sequence shown here is derived from an EMBL/GenBank/DDBJ whole genome shotgun (WGS) entry which is preliminary data.</text>
</comment>
<feature type="region of interest" description="Disordered" evidence="1">
    <location>
        <begin position="1106"/>
        <end position="1125"/>
    </location>
</feature>
<name>A0ABR3YQC6_9PEZI</name>
<feature type="region of interest" description="Disordered" evidence="1">
    <location>
        <begin position="555"/>
        <end position="602"/>
    </location>
</feature>
<feature type="region of interest" description="Disordered" evidence="1">
    <location>
        <begin position="227"/>
        <end position="372"/>
    </location>
</feature>
<feature type="compositionally biased region" description="Basic and acidic residues" evidence="1">
    <location>
        <begin position="308"/>
        <end position="328"/>
    </location>
</feature>
<feature type="region of interest" description="Disordered" evidence="1">
    <location>
        <begin position="902"/>
        <end position="1009"/>
    </location>
</feature>
<feature type="compositionally biased region" description="Basic and acidic residues" evidence="1">
    <location>
        <begin position="557"/>
        <end position="577"/>
    </location>
</feature>
<accession>A0ABR3YQC6</accession>
<feature type="compositionally biased region" description="Polar residues" evidence="1">
    <location>
        <begin position="672"/>
        <end position="686"/>
    </location>
</feature>
<organism evidence="2 3">
    <name type="scientific">Sporothrix stenoceras</name>
    <dbReference type="NCBI Taxonomy" id="5173"/>
    <lineage>
        <taxon>Eukaryota</taxon>
        <taxon>Fungi</taxon>
        <taxon>Dikarya</taxon>
        <taxon>Ascomycota</taxon>
        <taxon>Pezizomycotina</taxon>
        <taxon>Sordariomycetes</taxon>
        <taxon>Sordariomycetidae</taxon>
        <taxon>Ophiostomatales</taxon>
        <taxon>Ophiostomataceae</taxon>
        <taxon>Sporothrix</taxon>
    </lineage>
</organism>
<reference evidence="2 3" key="1">
    <citation type="journal article" date="2024" name="IMA Fungus">
        <title>IMA Genome - F19 : A genome assembly and annotation guide to empower mycologists, including annotated draft genome sequences of Ceratocystis pirilliformis, Diaporthe australafricana, Fusarium ophioides, Paecilomyces lecythidis, and Sporothrix stenoceras.</title>
        <authorList>
            <person name="Aylward J."/>
            <person name="Wilson A.M."/>
            <person name="Visagie C.M."/>
            <person name="Spraker J."/>
            <person name="Barnes I."/>
            <person name="Buitendag C."/>
            <person name="Ceriani C."/>
            <person name="Del Mar Angel L."/>
            <person name="du Plessis D."/>
            <person name="Fuchs T."/>
            <person name="Gasser K."/>
            <person name="Kramer D."/>
            <person name="Li W."/>
            <person name="Munsamy K."/>
            <person name="Piso A."/>
            <person name="Price J.L."/>
            <person name="Sonnekus B."/>
            <person name="Thomas C."/>
            <person name="van der Nest A."/>
            <person name="van Dijk A."/>
            <person name="van Heerden A."/>
            <person name="van Vuuren N."/>
            <person name="Yilmaz N."/>
            <person name="Duong T.A."/>
            <person name="van der Merwe N.A."/>
            <person name="Wingfield M.J."/>
            <person name="Wingfield B.D."/>
        </authorList>
    </citation>
    <scope>NUCLEOTIDE SEQUENCE [LARGE SCALE GENOMIC DNA]</scope>
    <source>
        <strain evidence="2 3">CMW 5346</strain>
    </source>
</reference>
<feature type="compositionally biased region" description="Low complexity" evidence="1">
    <location>
        <begin position="638"/>
        <end position="659"/>
    </location>
</feature>
<protein>
    <submittedName>
        <fullName evidence="2">Uncharacterized protein</fullName>
    </submittedName>
</protein>
<feature type="region of interest" description="Disordered" evidence="1">
    <location>
        <begin position="1174"/>
        <end position="1203"/>
    </location>
</feature>
<feature type="compositionally biased region" description="Low complexity" evidence="1">
    <location>
        <begin position="748"/>
        <end position="764"/>
    </location>
</feature>
<feature type="compositionally biased region" description="Low complexity" evidence="1">
    <location>
        <begin position="916"/>
        <end position="932"/>
    </location>
</feature>
<feature type="compositionally biased region" description="Pro residues" evidence="1">
    <location>
        <begin position="172"/>
        <end position="190"/>
    </location>
</feature>
<evidence type="ECO:0000256" key="1">
    <source>
        <dbReference type="SAM" id="MobiDB-lite"/>
    </source>
</evidence>
<feature type="compositionally biased region" description="Pro residues" evidence="1">
    <location>
        <begin position="980"/>
        <end position="992"/>
    </location>
</feature>
<keyword evidence="3" id="KW-1185">Reference proteome</keyword>
<evidence type="ECO:0000313" key="2">
    <source>
        <dbReference type="EMBL" id="KAL1890530.1"/>
    </source>
</evidence>
<feature type="compositionally biased region" description="Low complexity" evidence="1">
    <location>
        <begin position="829"/>
        <end position="842"/>
    </location>
</feature>
<feature type="region of interest" description="Disordered" evidence="1">
    <location>
        <begin position="162"/>
        <end position="191"/>
    </location>
</feature>